<proteinExistence type="predicted"/>
<dbReference type="GO" id="GO:0140098">
    <property type="term" value="F:catalytic activity, acting on RNA"/>
    <property type="evidence" value="ECO:0007669"/>
    <property type="project" value="UniProtKB-ARBA"/>
</dbReference>
<feature type="domain" description="Pseudouridine synthase RsuA/RluA-like" evidence="1">
    <location>
        <begin position="92"/>
        <end position="238"/>
    </location>
</feature>
<dbReference type="Proteomes" id="UP000248798">
    <property type="component" value="Unassembled WGS sequence"/>
</dbReference>
<dbReference type="PROSITE" id="PS01129">
    <property type="entry name" value="PSI_RLU"/>
    <property type="match status" value="1"/>
</dbReference>
<dbReference type="GO" id="GO:0003723">
    <property type="term" value="F:RNA binding"/>
    <property type="evidence" value="ECO:0007669"/>
    <property type="project" value="InterPro"/>
</dbReference>
<dbReference type="SUPFAM" id="SSF55120">
    <property type="entry name" value="Pseudouridine synthase"/>
    <property type="match status" value="1"/>
</dbReference>
<dbReference type="GO" id="GO:0009982">
    <property type="term" value="F:pseudouridine synthase activity"/>
    <property type="evidence" value="ECO:0007669"/>
    <property type="project" value="InterPro"/>
</dbReference>
<evidence type="ECO:0000313" key="2">
    <source>
        <dbReference type="EMBL" id="QBH12428.1"/>
    </source>
</evidence>
<dbReference type="GO" id="GO:0000455">
    <property type="term" value="P:enzyme-directed rRNA pseudouridine synthesis"/>
    <property type="evidence" value="ECO:0007669"/>
    <property type="project" value="TreeGrafter"/>
</dbReference>
<dbReference type="PANTHER" id="PTHR21600:SF84">
    <property type="entry name" value="PSEUDOURIDINE SYNTHASE RSUA_RLUA-LIKE DOMAIN-CONTAINING PROTEIN"/>
    <property type="match status" value="1"/>
</dbReference>
<dbReference type="Pfam" id="PF00849">
    <property type="entry name" value="PseudoU_synth_2"/>
    <property type="match status" value="1"/>
</dbReference>
<accession>A0A328FBC3</accession>
<reference evidence="3 4" key="1">
    <citation type="submission" date="2018-06" db="EMBL/GenBank/DDBJ databases">
        <title>Complete Genome Sequence of Desulfobacter hydrogenophilus (DSM3380).</title>
        <authorList>
            <person name="Marietou A."/>
            <person name="Schreiber L."/>
            <person name="Marshall I."/>
            <person name="Jorgensen B."/>
        </authorList>
    </citation>
    <scope>NUCLEOTIDE SEQUENCE [LARGE SCALE GENOMIC DNA]</scope>
    <source>
        <strain evidence="3 4">DSM 3380</strain>
    </source>
</reference>
<organism evidence="3 4">
    <name type="scientific">Desulfobacter hydrogenophilus</name>
    <dbReference type="NCBI Taxonomy" id="2291"/>
    <lineage>
        <taxon>Bacteria</taxon>
        <taxon>Pseudomonadati</taxon>
        <taxon>Thermodesulfobacteriota</taxon>
        <taxon>Desulfobacteria</taxon>
        <taxon>Desulfobacterales</taxon>
        <taxon>Desulfobacteraceae</taxon>
        <taxon>Desulfobacter</taxon>
    </lineage>
</organism>
<protein>
    <submittedName>
        <fullName evidence="3">Pseudouridine synthase</fullName>
    </submittedName>
</protein>
<sequence length="293" mass="34055">MIISDYPSTVLMPQKEKPYPLILDFFAKRFPNIPRDIWKARINSGKVLTEDGEIVFLDTPYAPLKRLHYFREVVEEVAIPFTETILFYNKEILVACKPHFLPVTPTGTYVNECLLHRLKKTTGNSTLSPINRIDRETAGLVLFSMNPETRGRYQELFMKGKIEKTYQAVTAFPRKPTKNSWTVENRLVKGEPWFRMKSTPGQPNAISKITLVKHKDNKAFFQLQPITGKKHQLRLHLSGLGFPILNDRYYPELLPERKKEFSAPLQLLARKLKFRDPISGAQMTYESNRRLFL</sequence>
<dbReference type="AlphaFoldDB" id="A0A328FBC3"/>
<dbReference type="InterPro" id="IPR006145">
    <property type="entry name" value="PsdUridine_synth_RsuA/RluA"/>
</dbReference>
<dbReference type="EMBL" id="QLNI01000039">
    <property type="protein sequence ID" value="RAM00732.1"/>
    <property type="molecule type" value="Genomic_DNA"/>
</dbReference>
<gene>
    <name evidence="3" type="ORF">DO021_17335</name>
    <name evidence="2" type="ORF">EYB58_05590</name>
</gene>
<evidence type="ECO:0000313" key="5">
    <source>
        <dbReference type="Proteomes" id="UP000293902"/>
    </source>
</evidence>
<name>A0A328FBC3_9BACT</name>
<keyword evidence="5" id="KW-1185">Reference proteome</keyword>
<dbReference type="InterPro" id="IPR050188">
    <property type="entry name" value="RluA_PseudoU_synthase"/>
</dbReference>
<dbReference type="EMBL" id="CP036313">
    <property type="protein sequence ID" value="QBH12428.1"/>
    <property type="molecule type" value="Genomic_DNA"/>
</dbReference>
<dbReference type="PANTHER" id="PTHR21600">
    <property type="entry name" value="MITOCHONDRIAL RNA PSEUDOURIDINE SYNTHASE"/>
    <property type="match status" value="1"/>
</dbReference>
<dbReference type="Proteomes" id="UP000293902">
    <property type="component" value="Chromosome"/>
</dbReference>
<dbReference type="OrthoDB" id="128480at2"/>
<dbReference type="RefSeq" id="WP_111958965.1">
    <property type="nucleotide sequence ID" value="NZ_CP036313.1"/>
</dbReference>
<evidence type="ECO:0000259" key="1">
    <source>
        <dbReference type="Pfam" id="PF00849"/>
    </source>
</evidence>
<dbReference type="InterPro" id="IPR006224">
    <property type="entry name" value="PsdUridine_synth_RluA-like_CS"/>
</dbReference>
<evidence type="ECO:0000313" key="3">
    <source>
        <dbReference type="EMBL" id="RAM00732.1"/>
    </source>
</evidence>
<evidence type="ECO:0000313" key="4">
    <source>
        <dbReference type="Proteomes" id="UP000248798"/>
    </source>
</evidence>
<dbReference type="InterPro" id="IPR020103">
    <property type="entry name" value="PsdUridine_synth_cat_dom_sf"/>
</dbReference>
<reference evidence="2 5" key="2">
    <citation type="submission" date="2019-02" db="EMBL/GenBank/DDBJ databases">
        <title>Complete genome sequence of Desulfobacter hydrogenophilus AcRS1.</title>
        <authorList>
            <person name="Marietou A."/>
            <person name="Lund M.B."/>
            <person name="Marshall I.P.G."/>
            <person name="Schreiber L."/>
            <person name="Jorgensen B."/>
        </authorList>
    </citation>
    <scope>NUCLEOTIDE SEQUENCE [LARGE SCALE GENOMIC DNA]</scope>
    <source>
        <strain evidence="2 5">AcRS1</strain>
    </source>
</reference>
<dbReference type="Gene3D" id="3.30.2350.10">
    <property type="entry name" value="Pseudouridine synthase"/>
    <property type="match status" value="1"/>
</dbReference>